<sequence length="60" mass="6616">MVSPVDSSRALFGDGYPPLQRGNPDRAIDAVHELPLQNRSARWERSAMAGYREDSAQGCL</sequence>
<feature type="region of interest" description="Disordered" evidence="1">
    <location>
        <begin position="1"/>
        <end position="25"/>
    </location>
</feature>
<name>A0ABQ5XMZ9_9GAMM</name>
<protein>
    <submittedName>
        <fullName evidence="2">Uncharacterized protein</fullName>
    </submittedName>
</protein>
<keyword evidence="3" id="KW-1185">Reference proteome</keyword>
<proteinExistence type="predicted"/>
<organism evidence="2 3">
    <name type="scientific">Dyella acidisoli</name>
    <dbReference type="NCBI Taxonomy" id="1867834"/>
    <lineage>
        <taxon>Bacteria</taxon>
        <taxon>Pseudomonadati</taxon>
        <taxon>Pseudomonadota</taxon>
        <taxon>Gammaproteobacteria</taxon>
        <taxon>Lysobacterales</taxon>
        <taxon>Rhodanobacteraceae</taxon>
        <taxon>Dyella</taxon>
    </lineage>
</organism>
<dbReference type="Proteomes" id="UP001156670">
    <property type="component" value="Unassembled WGS sequence"/>
</dbReference>
<evidence type="ECO:0000313" key="2">
    <source>
        <dbReference type="EMBL" id="GLQ93086.1"/>
    </source>
</evidence>
<comment type="caution">
    <text evidence="2">The sequence shown here is derived from an EMBL/GenBank/DDBJ whole genome shotgun (WGS) entry which is preliminary data.</text>
</comment>
<evidence type="ECO:0000256" key="1">
    <source>
        <dbReference type="SAM" id="MobiDB-lite"/>
    </source>
</evidence>
<accession>A0ABQ5XMZ9</accession>
<evidence type="ECO:0000313" key="3">
    <source>
        <dbReference type="Proteomes" id="UP001156670"/>
    </source>
</evidence>
<reference evidence="3" key="1">
    <citation type="journal article" date="2019" name="Int. J. Syst. Evol. Microbiol.">
        <title>The Global Catalogue of Microorganisms (GCM) 10K type strain sequencing project: providing services to taxonomists for standard genome sequencing and annotation.</title>
        <authorList>
            <consortium name="The Broad Institute Genomics Platform"/>
            <consortium name="The Broad Institute Genome Sequencing Center for Infectious Disease"/>
            <person name="Wu L."/>
            <person name="Ma J."/>
        </authorList>
    </citation>
    <scope>NUCLEOTIDE SEQUENCE [LARGE SCALE GENOMIC DNA]</scope>
    <source>
        <strain evidence="3">NBRC 111980</strain>
    </source>
</reference>
<gene>
    <name evidence="2" type="ORF">GCM10007901_20370</name>
</gene>
<dbReference type="EMBL" id="BSOB01000017">
    <property type="protein sequence ID" value="GLQ93086.1"/>
    <property type="molecule type" value="Genomic_DNA"/>
</dbReference>